<reference evidence="2" key="1">
    <citation type="submission" date="2014-09" db="EMBL/GenBank/DDBJ databases">
        <authorList>
            <person name="Magalhaes I.L.F."/>
            <person name="Oliveira U."/>
            <person name="Santos F.R."/>
            <person name="Vidigal T.H.D.A."/>
            <person name="Brescovit A.D."/>
            <person name="Santos A.J."/>
        </authorList>
    </citation>
    <scope>NUCLEOTIDE SEQUENCE</scope>
    <source>
        <tissue evidence="2">Shoot tissue taken approximately 20 cm above the soil surface</tissue>
    </source>
</reference>
<accession>A0A0A9FKK7</accession>
<dbReference type="InterPro" id="IPR033640">
    <property type="entry name" value="FAR_C"/>
</dbReference>
<evidence type="ECO:0000313" key="2">
    <source>
        <dbReference type="EMBL" id="JAE11764.1"/>
    </source>
</evidence>
<protein>
    <recommendedName>
        <fullName evidence="1">Fatty acyl-CoA reductase C-terminal domain-containing protein</fullName>
    </recommendedName>
</protein>
<organism evidence="2">
    <name type="scientific">Arundo donax</name>
    <name type="common">Giant reed</name>
    <name type="synonym">Donax arundinaceus</name>
    <dbReference type="NCBI Taxonomy" id="35708"/>
    <lineage>
        <taxon>Eukaryota</taxon>
        <taxon>Viridiplantae</taxon>
        <taxon>Streptophyta</taxon>
        <taxon>Embryophyta</taxon>
        <taxon>Tracheophyta</taxon>
        <taxon>Spermatophyta</taxon>
        <taxon>Magnoliopsida</taxon>
        <taxon>Liliopsida</taxon>
        <taxon>Poales</taxon>
        <taxon>Poaceae</taxon>
        <taxon>PACMAD clade</taxon>
        <taxon>Arundinoideae</taxon>
        <taxon>Arundineae</taxon>
        <taxon>Arundo</taxon>
    </lineage>
</organism>
<evidence type="ECO:0000259" key="1">
    <source>
        <dbReference type="Pfam" id="PF03015"/>
    </source>
</evidence>
<reference evidence="2" key="2">
    <citation type="journal article" date="2015" name="Data Brief">
        <title>Shoot transcriptome of the giant reed, Arundo donax.</title>
        <authorList>
            <person name="Barrero R.A."/>
            <person name="Guerrero F.D."/>
            <person name="Moolhuijzen P."/>
            <person name="Goolsby J.A."/>
            <person name="Tidwell J."/>
            <person name="Bellgard S.E."/>
            <person name="Bellgard M.I."/>
        </authorList>
    </citation>
    <scope>NUCLEOTIDE SEQUENCE</scope>
    <source>
        <tissue evidence="2">Shoot tissue taken approximately 20 cm above the soil surface</tissue>
    </source>
</reference>
<feature type="domain" description="Fatty acyl-CoA reductase C-terminal" evidence="1">
    <location>
        <begin position="34"/>
        <end position="94"/>
    </location>
</feature>
<proteinExistence type="predicted"/>
<dbReference type="EMBL" id="GBRH01186132">
    <property type="protein sequence ID" value="JAE11764.1"/>
    <property type="molecule type" value="Transcribed_RNA"/>
</dbReference>
<dbReference type="Pfam" id="PF03015">
    <property type="entry name" value="Sterile"/>
    <property type="match status" value="1"/>
</dbReference>
<name>A0A0A9FKK7_ARUDO</name>
<sequence length="104" mass="12446">MAHFYELMKIHYKAPLQDMLRRGLSTADDHNRYNNLKREYSVTMAVAEAYWPVTFFKGRFDDSSMQRLIATMSERERELIPCDTKLVNWEKYLMENSHPRCHGI</sequence>
<dbReference type="AlphaFoldDB" id="A0A0A9FKK7"/>